<dbReference type="NCBIfam" id="NF000941">
    <property type="entry name" value="PRK00094.1-3"/>
    <property type="match status" value="1"/>
</dbReference>
<dbReference type="NCBIfam" id="NF000940">
    <property type="entry name" value="PRK00094.1-2"/>
    <property type="match status" value="1"/>
</dbReference>
<feature type="domain" description="Glycerol-3-phosphate dehydrogenase NAD-dependent C-terminal" evidence="19">
    <location>
        <begin position="178"/>
        <end position="318"/>
    </location>
</feature>
<feature type="binding site" evidence="13">
    <location>
        <position position="253"/>
    </location>
    <ligand>
        <name>sn-glycerol 3-phosphate</name>
        <dbReference type="ChEBI" id="CHEBI:57597"/>
    </ligand>
</feature>
<evidence type="ECO:0000256" key="15">
    <source>
        <dbReference type="PIRSR" id="PIRSR000114-2"/>
    </source>
</evidence>
<dbReference type="GO" id="GO:0046168">
    <property type="term" value="P:glycerol-3-phosphate catabolic process"/>
    <property type="evidence" value="ECO:0007669"/>
    <property type="project" value="InterPro"/>
</dbReference>
<dbReference type="GO" id="GO:0008654">
    <property type="term" value="P:phospholipid biosynthetic process"/>
    <property type="evidence" value="ECO:0007669"/>
    <property type="project" value="UniProtKB-KW"/>
</dbReference>
<keyword evidence="13" id="KW-0963">Cytoplasm</keyword>
<keyword evidence="21" id="KW-1185">Reference proteome</keyword>
<dbReference type="Gene3D" id="3.40.50.720">
    <property type="entry name" value="NAD(P)-binding Rossmann-like Domain"/>
    <property type="match status" value="1"/>
</dbReference>
<feature type="domain" description="Glycerol-3-phosphate dehydrogenase NAD-dependent N-terminal" evidence="18">
    <location>
        <begin position="5"/>
        <end position="156"/>
    </location>
</feature>
<evidence type="ECO:0000256" key="13">
    <source>
        <dbReference type="HAMAP-Rule" id="MF_00394"/>
    </source>
</evidence>
<dbReference type="GO" id="GO:0006650">
    <property type="term" value="P:glycerophospholipid metabolic process"/>
    <property type="evidence" value="ECO:0007669"/>
    <property type="project" value="UniProtKB-UniRule"/>
</dbReference>
<evidence type="ECO:0000256" key="7">
    <source>
        <dbReference type="ARBA" id="ARBA00023209"/>
    </source>
</evidence>
<comment type="subcellular location">
    <subcellularLocation>
        <location evidence="13">Cytoplasm</location>
    </subcellularLocation>
</comment>
<dbReference type="PANTHER" id="PTHR11728:SF1">
    <property type="entry name" value="GLYCEROL-3-PHOSPHATE DEHYDROGENASE [NAD(+)] 2, CHLOROPLASTIC"/>
    <property type="match status" value="1"/>
</dbReference>
<keyword evidence="5 13" id="KW-0520">NAD</keyword>
<gene>
    <name evidence="13 20" type="primary">gpsA</name>
    <name evidence="20" type="ORF">CM240_1931</name>
</gene>
<dbReference type="NCBIfam" id="NF000942">
    <property type="entry name" value="PRK00094.1-4"/>
    <property type="match status" value="1"/>
</dbReference>
<dbReference type="Pfam" id="PF07479">
    <property type="entry name" value="NAD_Gly3P_dh_C"/>
    <property type="match status" value="1"/>
</dbReference>
<dbReference type="GO" id="GO:0005975">
    <property type="term" value="P:carbohydrate metabolic process"/>
    <property type="evidence" value="ECO:0007669"/>
    <property type="project" value="InterPro"/>
</dbReference>
<evidence type="ECO:0000256" key="8">
    <source>
        <dbReference type="ARBA" id="ARBA00023264"/>
    </source>
</evidence>
<feature type="binding site" evidence="13">
    <location>
        <position position="252"/>
    </location>
    <ligand>
        <name>sn-glycerol 3-phosphate</name>
        <dbReference type="ChEBI" id="CHEBI:57597"/>
    </ligand>
</feature>
<feature type="binding site" evidence="13">
    <location>
        <position position="254"/>
    </location>
    <ligand>
        <name>sn-glycerol 3-phosphate</name>
        <dbReference type="ChEBI" id="CHEBI:57597"/>
    </ligand>
</feature>
<dbReference type="PIRSF" id="PIRSF000114">
    <property type="entry name" value="Glycerol-3-P_dh"/>
    <property type="match status" value="1"/>
</dbReference>
<comment type="pathway">
    <text evidence="13">Membrane lipid metabolism; glycerophospholipid metabolism.</text>
</comment>
<evidence type="ECO:0000313" key="20">
    <source>
        <dbReference type="EMBL" id="CDM69089.1"/>
    </source>
</evidence>
<evidence type="ECO:0000256" key="10">
    <source>
        <dbReference type="ARBA" id="ARBA00066687"/>
    </source>
</evidence>
<evidence type="ECO:0000256" key="6">
    <source>
        <dbReference type="ARBA" id="ARBA00023098"/>
    </source>
</evidence>
<dbReference type="GO" id="GO:0005829">
    <property type="term" value="C:cytosol"/>
    <property type="evidence" value="ECO:0007669"/>
    <property type="project" value="TreeGrafter"/>
</dbReference>
<dbReference type="PROSITE" id="PS00957">
    <property type="entry name" value="NAD_G3PDH"/>
    <property type="match status" value="1"/>
</dbReference>
<feature type="binding site" evidence="13">
    <location>
        <position position="106"/>
    </location>
    <ligand>
        <name>sn-glycerol 3-phosphate</name>
        <dbReference type="ChEBI" id="CHEBI:57597"/>
    </ligand>
</feature>
<evidence type="ECO:0000259" key="19">
    <source>
        <dbReference type="Pfam" id="PF07479"/>
    </source>
</evidence>
<reference evidence="20 21" key="1">
    <citation type="submission" date="2013-11" db="EMBL/GenBank/DDBJ databases">
        <title>Complete genome sequence of Clostridum sp. M2/40.</title>
        <authorList>
            <person name="Wibberg D."/>
            <person name="Puehler A."/>
            <person name="Schlueter A."/>
        </authorList>
    </citation>
    <scope>NUCLEOTIDE SEQUENCE [LARGE SCALE GENOMIC DNA]</scope>
    <source>
        <strain evidence="21">M2/40</strain>
    </source>
</reference>
<comment type="catalytic activity">
    <reaction evidence="13">
        <text>sn-glycerol 3-phosphate + NAD(+) = dihydroxyacetone phosphate + NADH + H(+)</text>
        <dbReference type="Rhea" id="RHEA:11092"/>
        <dbReference type="ChEBI" id="CHEBI:15378"/>
        <dbReference type="ChEBI" id="CHEBI:57540"/>
        <dbReference type="ChEBI" id="CHEBI:57597"/>
        <dbReference type="ChEBI" id="CHEBI:57642"/>
        <dbReference type="ChEBI" id="CHEBI:57945"/>
        <dbReference type="EC" id="1.1.1.94"/>
    </reaction>
</comment>
<keyword evidence="3 13" id="KW-0521">NADP</keyword>
<dbReference type="STRING" id="1216932.CM240_1931"/>
<evidence type="ECO:0000256" key="9">
    <source>
        <dbReference type="ARBA" id="ARBA00052716"/>
    </source>
</evidence>
<feature type="binding site" evidence="16">
    <location>
        <begin position="8"/>
        <end position="13"/>
    </location>
    <ligand>
        <name>NAD(+)</name>
        <dbReference type="ChEBI" id="CHEBI:57540"/>
    </ligand>
</feature>
<feature type="binding site" evidence="13">
    <location>
        <position position="279"/>
    </location>
    <ligand>
        <name>NADPH</name>
        <dbReference type="ChEBI" id="CHEBI:57783"/>
    </ligand>
</feature>
<organism evidence="20 21">
    <name type="scientific">Clostridium bornimense</name>
    <dbReference type="NCBI Taxonomy" id="1216932"/>
    <lineage>
        <taxon>Bacteria</taxon>
        <taxon>Bacillati</taxon>
        <taxon>Bacillota</taxon>
        <taxon>Clostridia</taxon>
        <taxon>Eubacteriales</taxon>
        <taxon>Clostridiaceae</taxon>
        <taxon>Clostridium</taxon>
    </lineage>
</organism>
<dbReference type="OrthoDB" id="9812273at2"/>
<dbReference type="PRINTS" id="PR00077">
    <property type="entry name" value="GPDHDRGNASE"/>
</dbReference>
<protein>
    <recommendedName>
        <fullName evidence="11 13">Glycerol-3-phosphate dehydrogenase [NAD(P)+]</fullName>
        <ecNumber evidence="10 13">1.1.1.94</ecNumber>
    </recommendedName>
    <alternativeName>
        <fullName evidence="13">NAD(P)(+)-dependent glycerol-3-phosphate dehydrogenase</fullName>
    </alternativeName>
    <alternativeName>
        <fullName evidence="12 13">NAD(P)H-dependent dihydroxyacetone-phosphate reductase</fullName>
    </alternativeName>
</protein>
<evidence type="ECO:0000256" key="2">
    <source>
        <dbReference type="ARBA" id="ARBA00022516"/>
    </source>
</evidence>
<feature type="binding site" evidence="13">
    <location>
        <position position="11"/>
    </location>
    <ligand>
        <name>NADPH</name>
        <dbReference type="ChEBI" id="CHEBI:57783"/>
    </ligand>
</feature>
<evidence type="ECO:0000256" key="17">
    <source>
        <dbReference type="RuleBase" id="RU000437"/>
    </source>
</evidence>
<dbReference type="InterPro" id="IPR011128">
    <property type="entry name" value="G3P_DH_NAD-dep_N"/>
</dbReference>
<dbReference type="GO" id="GO:0051287">
    <property type="term" value="F:NAD binding"/>
    <property type="evidence" value="ECO:0007669"/>
    <property type="project" value="InterPro"/>
</dbReference>
<feature type="binding site" evidence="13">
    <location>
        <position position="12"/>
    </location>
    <ligand>
        <name>NADPH</name>
        <dbReference type="ChEBI" id="CHEBI:57783"/>
    </ligand>
</feature>
<evidence type="ECO:0000256" key="4">
    <source>
        <dbReference type="ARBA" id="ARBA00023002"/>
    </source>
</evidence>
<evidence type="ECO:0000256" key="16">
    <source>
        <dbReference type="PIRSR" id="PIRSR000114-3"/>
    </source>
</evidence>
<dbReference type="Pfam" id="PF01210">
    <property type="entry name" value="NAD_Gly3P_dh_N"/>
    <property type="match status" value="1"/>
</dbReference>
<dbReference type="UniPathway" id="UPA00940"/>
<feature type="binding site" evidence="13">
    <location>
        <position position="242"/>
    </location>
    <ligand>
        <name>sn-glycerol 3-phosphate</name>
        <dbReference type="ChEBI" id="CHEBI:57597"/>
    </ligand>
</feature>
<dbReference type="Gene3D" id="1.10.1040.10">
    <property type="entry name" value="N-(1-d-carboxylethyl)-l-norvaline Dehydrogenase, domain 2"/>
    <property type="match status" value="1"/>
</dbReference>
<dbReference type="GO" id="GO:0046167">
    <property type="term" value="P:glycerol-3-phosphate biosynthetic process"/>
    <property type="evidence" value="ECO:0007669"/>
    <property type="project" value="UniProtKB-UniRule"/>
</dbReference>
<dbReference type="FunFam" id="1.10.1040.10:FF:000001">
    <property type="entry name" value="Glycerol-3-phosphate dehydrogenase [NAD(P)+]"/>
    <property type="match status" value="1"/>
</dbReference>
<feature type="active site" description="Proton acceptor" evidence="13 14">
    <location>
        <position position="189"/>
    </location>
</feature>
<dbReference type="KEGG" id="clt:CM240_1931"/>
<dbReference type="GO" id="GO:0141152">
    <property type="term" value="F:glycerol-3-phosphate dehydrogenase (NAD+) activity"/>
    <property type="evidence" value="ECO:0007669"/>
    <property type="project" value="RHEA"/>
</dbReference>
<evidence type="ECO:0000256" key="14">
    <source>
        <dbReference type="PIRSR" id="PIRSR000114-1"/>
    </source>
</evidence>
<dbReference type="AlphaFoldDB" id="W6RZP4"/>
<dbReference type="InterPro" id="IPR006168">
    <property type="entry name" value="G3P_DH_NAD-dep"/>
</dbReference>
<feature type="binding site" evidence="16">
    <location>
        <position position="138"/>
    </location>
    <ligand>
        <name>NAD(+)</name>
        <dbReference type="ChEBI" id="CHEBI:57540"/>
    </ligand>
</feature>
<comment type="similarity">
    <text evidence="1 13 17">Belongs to the NAD-dependent glycerol-3-phosphate dehydrogenase family.</text>
</comment>
<keyword evidence="4 13" id="KW-0560">Oxidoreductase</keyword>
<feature type="binding site" evidence="13">
    <location>
        <position position="277"/>
    </location>
    <ligand>
        <name>NADPH</name>
        <dbReference type="ChEBI" id="CHEBI:57783"/>
    </ligand>
</feature>
<feature type="binding site" evidence="13">
    <location>
        <position position="138"/>
    </location>
    <ligand>
        <name>NADPH</name>
        <dbReference type="ChEBI" id="CHEBI:57783"/>
    </ligand>
</feature>
<keyword evidence="2 13" id="KW-0444">Lipid biosynthesis</keyword>
<dbReference type="EC" id="1.1.1.94" evidence="10 13"/>
<dbReference type="FunFam" id="3.40.50.720:FF:000019">
    <property type="entry name" value="Glycerol-3-phosphate dehydrogenase [NAD(P)+]"/>
    <property type="match status" value="1"/>
</dbReference>
<evidence type="ECO:0000256" key="11">
    <source>
        <dbReference type="ARBA" id="ARBA00069372"/>
    </source>
</evidence>
<dbReference type="HOGENOM" id="CLU_033449_0_2_9"/>
<evidence type="ECO:0000313" key="21">
    <source>
        <dbReference type="Proteomes" id="UP000019426"/>
    </source>
</evidence>
<evidence type="ECO:0000256" key="1">
    <source>
        <dbReference type="ARBA" id="ARBA00011009"/>
    </source>
</evidence>
<feature type="binding site" evidence="13">
    <location>
        <position position="253"/>
    </location>
    <ligand>
        <name>NADPH</name>
        <dbReference type="ChEBI" id="CHEBI:57783"/>
    </ligand>
</feature>
<evidence type="ECO:0000259" key="18">
    <source>
        <dbReference type="Pfam" id="PF01210"/>
    </source>
</evidence>
<dbReference type="SUPFAM" id="SSF48179">
    <property type="entry name" value="6-phosphogluconate dehydrogenase C-terminal domain-like"/>
    <property type="match status" value="1"/>
</dbReference>
<keyword evidence="8 13" id="KW-1208">Phospholipid metabolism</keyword>
<accession>W6RZP4</accession>
<evidence type="ECO:0000256" key="5">
    <source>
        <dbReference type="ARBA" id="ARBA00023027"/>
    </source>
</evidence>
<feature type="binding site" evidence="13">
    <location>
        <position position="189"/>
    </location>
    <ligand>
        <name>sn-glycerol 3-phosphate</name>
        <dbReference type="ChEBI" id="CHEBI:57597"/>
    </ligand>
</feature>
<dbReference type="Proteomes" id="UP000019426">
    <property type="component" value="Chromosome M2/40_rep1"/>
</dbReference>
<feature type="binding site" evidence="15">
    <location>
        <position position="106"/>
    </location>
    <ligand>
        <name>substrate</name>
    </ligand>
</feature>
<sequence length="329" mass="35990">MAVLTFIGGGSFGTALGVHLAKNGHTIKIWDIDEKNIEDINVKRENIKYLPKVMIPFNVIAYNNLVEALRDSKYIFLSVPSHVIRSVCKNIKPYLSSDQVIINMAKGIEDNTFKRLSEVISEELTDNKVAIISGPSHAEEIAQDLPTTFVVSSLDTTVSKEIQDILTTPRIRSYTNDDLVGIEIGGAFKNIIALGCGISDGLGFGDNTKAAIMTRSMNEMIKVGEVLGGKDQTFYGLTGMGDLIVTCTSMHSRNRRAGILIGKGVNVDEACKEVGMVVEGVKATKAFYHLGQKYGLSLPITENLYATLFEGKDINKAVYDLMSRENKSE</sequence>
<dbReference type="InterPro" id="IPR036291">
    <property type="entry name" value="NAD(P)-bd_dom_sf"/>
</dbReference>
<feature type="binding site" evidence="13">
    <location>
        <position position="136"/>
    </location>
    <ligand>
        <name>sn-glycerol 3-phosphate</name>
        <dbReference type="ChEBI" id="CHEBI:57597"/>
    </ligand>
</feature>
<dbReference type="InterPro" id="IPR008927">
    <property type="entry name" value="6-PGluconate_DH-like_C_sf"/>
</dbReference>
<feature type="binding site" evidence="13">
    <location>
        <position position="49"/>
    </location>
    <ligand>
        <name>NADPH</name>
        <dbReference type="ChEBI" id="CHEBI:57783"/>
    </ligand>
</feature>
<dbReference type="HAMAP" id="MF_00394">
    <property type="entry name" value="NAD_Glyc3P_dehydrog"/>
    <property type="match status" value="1"/>
</dbReference>
<evidence type="ECO:0000256" key="3">
    <source>
        <dbReference type="ARBA" id="ARBA00022857"/>
    </source>
</evidence>
<keyword evidence="13" id="KW-0547">Nucleotide-binding</keyword>
<dbReference type="RefSeq" id="WP_044038762.1">
    <property type="nucleotide sequence ID" value="NZ_HG917868.1"/>
</dbReference>
<dbReference type="PANTHER" id="PTHR11728">
    <property type="entry name" value="GLYCEROL-3-PHOSPHATE DEHYDROGENASE"/>
    <property type="match status" value="1"/>
</dbReference>
<dbReference type="PATRIC" id="fig|1216932.3.peg.1930"/>
<feature type="binding site" evidence="16">
    <location>
        <position position="253"/>
    </location>
    <ligand>
        <name>NAD(+)</name>
        <dbReference type="ChEBI" id="CHEBI:57540"/>
    </ligand>
</feature>
<comment type="catalytic activity">
    <reaction evidence="9">
        <text>sn-glycerol 3-phosphate + NADP(+) = dihydroxyacetone phosphate + NADPH + H(+)</text>
        <dbReference type="Rhea" id="RHEA:11096"/>
        <dbReference type="ChEBI" id="CHEBI:15378"/>
        <dbReference type="ChEBI" id="CHEBI:57597"/>
        <dbReference type="ChEBI" id="CHEBI:57642"/>
        <dbReference type="ChEBI" id="CHEBI:57783"/>
        <dbReference type="ChEBI" id="CHEBI:58349"/>
        <dbReference type="EC" id="1.1.1.94"/>
    </reaction>
    <physiologicalReaction direction="right-to-left" evidence="9">
        <dbReference type="Rhea" id="RHEA:11098"/>
    </physiologicalReaction>
</comment>
<comment type="caution">
    <text evidence="13">Lacks conserved residue(s) required for the propagation of feature annotation.</text>
</comment>
<feature type="binding site" evidence="13">
    <location>
        <position position="106"/>
    </location>
    <ligand>
        <name>NADPH</name>
        <dbReference type="ChEBI" id="CHEBI:57783"/>
    </ligand>
</feature>
<dbReference type="InterPro" id="IPR006109">
    <property type="entry name" value="G3P_DH_NAD-dep_C"/>
</dbReference>
<name>W6RZP4_9CLOT</name>
<dbReference type="EMBL" id="HG917868">
    <property type="protein sequence ID" value="CDM69089.1"/>
    <property type="molecule type" value="Genomic_DNA"/>
</dbReference>
<feature type="binding site" evidence="13">
    <location>
        <position position="134"/>
    </location>
    <ligand>
        <name>sn-glycerol 3-phosphate</name>
        <dbReference type="ChEBI" id="CHEBI:57597"/>
    </ligand>
</feature>
<dbReference type="GO" id="GO:0141153">
    <property type="term" value="F:glycerol-3-phosphate dehydrogenase (NADP+) activity"/>
    <property type="evidence" value="ECO:0007669"/>
    <property type="project" value="RHEA"/>
</dbReference>
<feature type="binding site" evidence="15">
    <location>
        <begin position="253"/>
        <end position="254"/>
    </location>
    <ligand>
        <name>substrate</name>
    </ligand>
</feature>
<keyword evidence="7 13" id="KW-0594">Phospholipid biosynthesis</keyword>
<evidence type="ECO:0000256" key="12">
    <source>
        <dbReference type="ARBA" id="ARBA00080511"/>
    </source>
</evidence>
<comment type="function">
    <text evidence="13">Catalyzes the reduction of the glycolytic intermediate dihydroxyacetone phosphate (DHAP) to sn-glycerol 3-phosphate (G3P), the key precursor for phospholipid synthesis.</text>
</comment>
<keyword evidence="6 13" id="KW-0443">Lipid metabolism</keyword>
<dbReference type="InterPro" id="IPR013328">
    <property type="entry name" value="6PGD_dom2"/>
</dbReference>
<dbReference type="eggNOG" id="COG0240">
    <property type="taxonomic scope" value="Bacteria"/>
</dbReference>
<proteinExistence type="inferred from homology"/>
<dbReference type="SUPFAM" id="SSF51735">
    <property type="entry name" value="NAD(P)-binding Rossmann-fold domains"/>
    <property type="match status" value="1"/>
</dbReference>